<organism evidence="6 7">
    <name type="scientific">Cudoniella acicularis</name>
    <dbReference type="NCBI Taxonomy" id="354080"/>
    <lineage>
        <taxon>Eukaryota</taxon>
        <taxon>Fungi</taxon>
        <taxon>Dikarya</taxon>
        <taxon>Ascomycota</taxon>
        <taxon>Pezizomycotina</taxon>
        <taxon>Leotiomycetes</taxon>
        <taxon>Helotiales</taxon>
        <taxon>Tricladiaceae</taxon>
        <taxon>Cudoniella</taxon>
    </lineage>
</organism>
<feature type="chain" id="PRO_5034995891" description="alpha-galactosidase" evidence="4">
    <location>
        <begin position="22"/>
        <end position="684"/>
    </location>
</feature>
<dbReference type="SUPFAM" id="SSF51445">
    <property type="entry name" value="(Trans)glycosidases"/>
    <property type="match status" value="1"/>
</dbReference>
<proteinExistence type="predicted"/>
<keyword evidence="4" id="KW-0732">Signal</keyword>
<comment type="catalytic activity">
    <reaction evidence="1">
        <text>Hydrolysis of terminal, non-reducing alpha-D-galactose residues in alpha-D-galactosides, including galactose oligosaccharides, galactomannans and galactolipids.</text>
        <dbReference type="EC" id="3.2.1.22"/>
    </reaction>
</comment>
<feature type="compositionally biased region" description="Polar residues" evidence="3">
    <location>
        <begin position="219"/>
        <end position="230"/>
    </location>
</feature>
<feature type="domain" description="Glycoside-hydrolase family GH114 TIM-barrel" evidence="5">
    <location>
        <begin position="453"/>
        <end position="679"/>
    </location>
</feature>
<dbReference type="GO" id="GO:0004557">
    <property type="term" value="F:alpha-galactosidase activity"/>
    <property type="evidence" value="ECO:0007669"/>
    <property type="project" value="UniProtKB-EC"/>
</dbReference>
<feature type="compositionally biased region" description="Polar residues" evidence="3">
    <location>
        <begin position="307"/>
        <end position="351"/>
    </location>
</feature>
<dbReference type="Proteomes" id="UP000566819">
    <property type="component" value="Unassembled WGS sequence"/>
</dbReference>
<dbReference type="InterPro" id="IPR013785">
    <property type="entry name" value="Aldolase_TIM"/>
</dbReference>
<gene>
    <name evidence="6" type="ORF">G7Y89_g1480</name>
</gene>
<accession>A0A8H4W9I0</accession>
<evidence type="ECO:0000256" key="1">
    <source>
        <dbReference type="ARBA" id="ARBA00001255"/>
    </source>
</evidence>
<keyword evidence="7" id="KW-1185">Reference proteome</keyword>
<dbReference type="Pfam" id="PF03537">
    <property type="entry name" value="Glyco_hydro_114"/>
    <property type="match status" value="1"/>
</dbReference>
<feature type="compositionally biased region" description="Polar residues" evidence="3">
    <location>
        <begin position="403"/>
        <end position="413"/>
    </location>
</feature>
<feature type="compositionally biased region" description="Low complexity" evidence="3">
    <location>
        <begin position="352"/>
        <end position="362"/>
    </location>
</feature>
<dbReference type="Gene3D" id="3.20.20.70">
    <property type="entry name" value="Aldolase class I"/>
    <property type="match status" value="1"/>
</dbReference>
<feature type="compositionally biased region" description="Acidic residues" evidence="3">
    <location>
        <begin position="173"/>
        <end position="214"/>
    </location>
</feature>
<evidence type="ECO:0000259" key="5">
    <source>
        <dbReference type="Pfam" id="PF03537"/>
    </source>
</evidence>
<dbReference type="InterPro" id="IPR017853">
    <property type="entry name" value="GH"/>
</dbReference>
<evidence type="ECO:0000256" key="2">
    <source>
        <dbReference type="ARBA" id="ARBA00012755"/>
    </source>
</evidence>
<feature type="region of interest" description="Disordered" evidence="3">
    <location>
        <begin position="248"/>
        <end position="443"/>
    </location>
</feature>
<sequence>MRYVHSTVFALGVIFAQSSSAAAIPREGDWFGWLHSIGWKYEFENGHWVWHRPEGPGHVSPTGHPVIPSKGYNFSTVATAIHPSGTGQILTITPPFSIPNAVPTIFTIASVSATPVRGEPIPTMPALSATPDEYGGNNGGPPTPVAASSTGGTISTAAQTGESIPTSSASPGDDSDDDQSENDSGDESNDGGDESDDGGDEESNDGGDDEDDNDGSAFPSFSVSGGFSYRPTGSRTFIGTGVGPTGFPFHHSHHPTGTVDSPFPTSEPVIEPTEFPISSTPESAPTTESTGAFPISTTISRAASSIVPTTSNTDDEYSPTTAAFPTTSNTDDESSPTTTALPKTSNTNDEYSPTTAASPTTSNTDDESSPTITALPTTSDTDDESSPTTVAEPSIPTSEIKETPTTAPIQTVTVVPLPASTSGSLSPPTSSAASPSAPSAAPGSYWKPTAGATWQIQLAGAVTDTSMPVDVYDIDLFENSADTIKGLQTAGKKVICYFSAGSYENWRPDQAQFTAADKGSAMEGWAGEWWLNTNSENVRTIMKARLDMAKTKGCDGVDPDNIDVFANSNGLSITKADSVNYLKFLADEAHSRGLAIGLKNGGDMVGDVLDVMEWQVNEQCVQYNECDKLMPFIQANKPVFHIEYPDGVPSVSADVKQKVCTVSPATGFSTVLKNMGLDAPVETC</sequence>
<feature type="compositionally biased region" description="Low complexity" evidence="3">
    <location>
        <begin position="278"/>
        <end position="306"/>
    </location>
</feature>
<dbReference type="EMBL" id="JAAMPI010000057">
    <property type="protein sequence ID" value="KAF4636615.1"/>
    <property type="molecule type" value="Genomic_DNA"/>
</dbReference>
<dbReference type="InterPro" id="IPR004352">
    <property type="entry name" value="GH114_TIM-barrel"/>
</dbReference>
<feature type="compositionally biased region" description="Polar residues" evidence="3">
    <location>
        <begin position="146"/>
        <end position="170"/>
    </location>
</feature>
<protein>
    <recommendedName>
        <fullName evidence="2">alpha-galactosidase</fullName>
        <ecNumber evidence="2">3.2.1.22</ecNumber>
    </recommendedName>
</protein>
<evidence type="ECO:0000313" key="7">
    <source>
        <dbReference type="Proteomes" id="UP000566819"/>
    </source>
</evidence>
<feature type="signal peptide" evidence="4">
    <location>
        <begin position="1"/>
        <end position="21"/>
    </location>
</feature>
<evidence type="ECO:0000256" key="4">
    <source>
        <dbReference type="SAM" id="SignalP"/>
    </source>
</evidence>
<feature type="compositionally biased region" description="Low complexity" evidence="3">
    <location>
        <begin position="416"/>
        <end position="443"/>
    </location>
</feature>
<dbReference type="OrthoDB" id="2108802at2759"/>
<feature type="region of interest" description="Disordered" evidence="3">
    <location>
        <begin position="115"/>
        <end position="230"/>
    </location>
</feature>
<comment type="caution">
    <text evidence="6">The sequence shown here is derived from an EMBL/GenBank/DDBJ whole genome shotgun (WGS) entry which is preliminary data.</text>
</comment>
<evidence type="ECO:0000256" key="3">
    <source>
        <dbReference type="SAM" id="MobiDB-lite"/>
    </source>
</evidence>
<name>A0A8H4W9I0_9HELO</name>
<dbReference type="EC" id="3.2.1.22" evidence="2"/>
<dbReference type="AlphaFoldDB" id="A0A8H4W9I0"/>
<evidence type="ECO:0000313" key="6">
    <source>
        <dbReference type="EMBL" id="KAF4636615.1"/>
    </source>
</evidence>
<dbReference type="PANTHER" id="PTHR35273">
    <property type="entry name" value="ALPHA-1,4 POLYGALACTOSAMINIDASE, PUTATIVE (AFU_ORTHOLOGUE AFUA_3G07890)-RELATED"/>
    <property type="match status" value="1"/>
</dbReference>
<reference evidence="6 7" key="1">
    <citation type="submission" date="2020-03" db="EMBL/GenBank/DDBJ databases">
        <title>Draft Genome Sequence of Cudoniella acicularis.</title>
        <authorList>
            <person name="Buettner E."/>
            <person name="Kellner H."/>
        </authorList>
    </citation>
    <scope>NUCLEOTIDE SEQUENCE [LARGE SCALE GENOMIC DNA]</scope>
    <source>
        <strain evidence="6 7">DSM 108380</strain>
    </source>
</reference>
<dbReference type="PANTHER" id="PTHR35273:SF2">
    <property type="entry name" value="ALPHA-GALACTOSIDASE"/>
    <property type="match status" value="1"/>
</dbReference>